<sequence>MLLNSKRGQLSIEMVILILAVLLSGTVLAAHMTKDTNNAGEVQELKKLTLGAFSSSAVESGASVIPEEENPQAEDGEDTEPEEEEENNLDKIYAKLDINPTSSAKNNEFEATLYGGGTVELQKKGPTKGIYINETFYPLENTQKEINVTKIILRIKGDCVIIINDTIVFDKNDKNFIIECVEGGTCPIPITIGMENGAGTYWLEIDVDDVKVTSESSGSGKN</sequence>
<reference evidence="7 8" key="1">
    <citation type="submission" date="2009-06" db="EMBL/GenBank/DDBJ databases">
        <title>Molecular Evidence for Microbiologically Influenced Corrosion from genome of Methanogen.</title>
        <authorList>
            <person name="Ito N."/>
            <person name="Tsurumaru H."/>
            <person name="Shimizu A."/>
            <person name="Harada T."/>
            <person name="Hosoyama A."/>
            <person name="Horikawa H."/>
            <person name="Wakai S."/>
            <person name="Sasaki K."/>
            <person name="Nishijima K."/>
            <person name="Ataku H."/>
            <person name="Yamazaki J."/>
            <person name="Mise M."/>
            <person name="Yamazaki S."/>
            <person name="Tanikawa S."/>
            <person name="Harayama S."/>
            <person name="Fujita N."/>
        </authorList>
    </citation>
    <scope>NUCLEOTIDE SEQUENCE [LARGE SCALE GENOMIC DNA]</scope>
    <source>
        <strain evidence="8">KA1 ( NBRC 102054)</strain>
    </source>
</reference>
<evidence type="ECO:0000256" key="6">
    <source>
        <dbReference type="SAM" id="MobiDB-lite"/>
    </source>
</evidence>
<gene>
    <name evidence="7" type="ORF">MMKA1_06500</name>
</gene>
<accession>A0A2Z5PQI2</accession>
<dbReference type="EMBL" id="AP011526">
    <property type="protein sequence ID" value="BAP60767.1"/>
    <property type="molecule type" value="Genomic_DNA"/>
</dbReference>
<protein>
    <recommendedName>
        <fullName evidence="9">Class III signal peptide</fullName>
    </recommendedName>
</protein>
<dbReference type="GeneID" id="37875130"/>
<dbReference type="Proteomes" id="UP000264208">
    <property type="component" value="Chromosome"/>
</dbReference>
<dbReference type="AlphaFoldDB" id="A0A2Z5PQI2"/>
<keyword evidence="4" id="KW-0964">Secreted</keyword>
<dbReference type="RefSeq" id="WP_119720782.1">
    <property type="nucleotide sequence ID" value="NZ_AP011526.1"/>
</dbReference>
<evidence type="ECO:0008006" key="9">
    <source>
        <dbReference type="Google" id="ProtNLM"/>
    </source>
</evidence>
<dbReference type="GO" id="GO:0009986">
    <property type="term" value="C:cell surface"/>
    <property type="evidence" value="ECO:0007669"/>
    <property type="project" value="UniProtKB-SubCell"/>
</dbReference>
<keyword evidence="5" id="KW-0281">Fimbrium</keyword>
<evidence type="ECO:0000256" key="3">
    <source>
        <dbReference type="ARBA" id="ARBA00004613"/>
    </source>
</evidence>
<evidence type="ECO:0000256" key="2">
    <source>
        <dbReference type="ARBA" id="ARBA00004561"/>
    </source>
</evidence>
<organism evidence="7 8">
    <name type="scientific">Methanococcus maripaludis KA1</name>
    <dbReference type="NCBI Taxonomy" id="637914"/>
    <lineage>
        <taxon>Archaea</taxon>
        <taxon>Methanobacteriati</taxon>
        <taxon>Methanobacteriota</taxon>
        <taxon>Methanomada group</taxon>
        <taxon>Methanococci</taxon>
        <taxon>Methanococcales</taxon>
        <taxon>Methanococcaceae</taxon>
        <taxon>Methanococcus</taxon>
    </lineage>
</organism>
<evidence type="ECO:0000313" key="8">
    <source>
        <dbReference type="Proteomes" id="UP000264208"/>
    </source>
</evidence>
<evidence type="ECO:0000256" key="1">
    <source>
        <dbReference type="ARBA" id="ARBA00004241"/>
    </source>
</evidence>
<comment type="subcellular location">
    <subcellularLocation>
        <location evidence="1">Cell surface</location>
    </subcellularLocation>
    <subcellularLocation>
        <location evidence="2">Fimbrium</location>
    </subcellularLocation>
    <subcellularLocation>
        <location evidence="3">Secreted</location>
    </subcellularLocation>
</comment>
<name>A0A2Z5PQI2_METMI</name>
<feature type="region of interest" description="Disordered" evidence="6">
    <location>
        <begin position="59"/>
        <end position="87"/>
    </location>
</feature>
<proteinExistence type="predicted"/>
<dbReference type="KEGG" id="mmak:MMKA1_06500"/>
<evidence type="ECO:0000313" key="7">
    <source>
        <dbReference type="EMBL" id="BAP60767.1"/>
    </source>
</evidence>
<evidence type="ECO:0000256" key="4">
    <source>
        <dbReference type="ARBA" id="ARBA00022525"/>
    </source>
</evidence>
<dbReference type="InterPro" id="IPR007166">
    <property type="entry name" value="Class3_signal_pept_motif"/>
</dbReference>
<feature type="compositionally biased region" description="Acidic residues" evidence="6">
    <location>
        <begin position="66"/>
        <end position="87"/>
    </location>
</feature>
<dbReference type="GO" id="GO:0005576">
    <property type="term" value="C:extracellular region"/>
    <property type="evidence" value="ECO:0007669"/>
    <property type="project" value="UniProtKB-SubCell"/>
</dbReference>
<dbReference type="Pfam" id="PF04021">
    <property type="entry name" value="Class_IIIsignal"/>
    <property type="match status" value="1"/>
</dbReference>
<evidence type="ECO:0000256" key="5">
    <source>
        <dbReference type="ARBA" id="ARBA00023263"/>
    </source>
</evidence>